<evidence type="ECO:0000313" key="4">
    <source>
        <dbReference type="EMBL" id="KAA3680464.1"/>
    </source>
</evidence>
<dbReference type="FunFam" id="1.10.418.10:FF:000089">
    <property type="entry name" value="Spectrin beta chain"/>
    <property type="match status" value="1"/>
</dbReference>
<dbReference type="Gene3D" id="1.20.58.60">
    <property type="match status" value="2"/>
</dbReference>
<evidence type="ECO:0000256" key="1">
    <source>
        <dbReference type="ARBA" id="ARBA00022737"/>
    </source>
</evidence>
<dbReference type="SMART" id="SM00033">
    <property type="entry name" value="CH"/>
    <property type="match status" value="2"/>
</dbReference>
<dbReference type="EMBL" id="QNGE01000437">
    <property type="protein sequence ID" value="KAA3680464.1"/>
    <property type="molecule type" value="Genomic_DNA"/>
</dbReference>
<dbReference type="SUPFAM" id="SSF47576">
    <property type="entry name" value="Calponin-homology domain, CH-domain"/>
    <property type="match status" value="1"/>
</dbReference>
<dbReference type="InterPro" id="IPR001589">
    <property type="entry name" value="Actinin_actin-bd_CS"/>
</dbReference>
<dbReference type="PROSITE" id="PS50021">
    <property type="entry name" value="CH"/>
    <property type="match status" value="2"/>
</dbReference>
<accession>A0A5J4NY71</accession>
<dbReference type="Proteomes" id="UP000324629">
    <property type="component" value="Unassembled WGS sequence"/>
</dbReference>
<dbReference type="InterPro" id="IPR036872">
    <property type="entry name" value="CH_dom_sf"/>
</dbReference>
<keyword evidence="2" id="KW-0009">Actin-binding</keyword>
<organism evidence="4 5">
    <name type="scientific">Paragonimus westermani</name>
    <dbReference type="NCBI Taxonomy" id="34504"/>
    <lineage>
        <taxon>Eukaryota</taxon>
        <taxon>Metazoa</taxon>
        <taxon>Spiralia</taxon>
        <taxon>Lophotrochozoa</taxon>
        <taxon>Platyhelminthes</taxon>
        <taxon>Trematoda</taxon>
        <taxon>Digenea</taxon>
        <taxon>Plagiorchiida</taxon>
        <taxon>Troglotremata</taxon>
        <taxon>Troglotrematidae</taxon>
        <taxon>Paragonimus</taxon>
    </lineage>
</organism>
<dbReference type="InterPro" id="IPR001715">
    <property type="entry name" value="CH_dom"/>
</dbReference>
<evidence type="ECO:0000313" key="5">
    <source>
        <dbReference type="Proteomes" id="UP000324629"/>
    </source>
</evidence>
<gene>
    <name evidence="4" type="ORF">DEA37_0000373</name>
</gene>
<comment type="caution">
    <text evidence="4">The sequence shown here is derived from an EMBL/GenBank/DDBJ whole genome shotgun (WGS) entry which is preliminary data.</text>
</comment>
<dbReference type="GO" id="GO:0003779">
    <property type="term" value="F:actin binding"/>
    <property type="evidence" value="ECO:0007669"/>
    <property type="project" value="UniProtKB-KW"/>
</dbReference>
<dbReference type="AlphaFoldDB" id="A0A5J4NY71"/>
<name>A0A5J4NY71_9TREM</name>
<feature type="domain" description="Calponin-homology (CH)" evidence="3">
    <location>
        <begin position="15"/>
        <end position="158"/>
    </location>
</feature>
<keyword evidence="5" id="KW-1185">Reference proteome</keyword>
<dbReference type="Gene3D" id="1.10.418.10">
    <property type="entry name" value="Calponin-like domain"/>
    <property type="match status" value="2"/>
</dbReference>
<protein>
    <submittedName>
        <fullName evidence="4">Spectrin beta</fullName>
    </submittedName>
</protein>
<reference evidence="4 5" key="1">
    <citation type="journal article" date="2019" name="Gigascience">
        <title>Whole-genome sequence of the oriental lung fluke Paragonimus westermani.</title>
        <authorList>
            <person name="Oey H."/>
            <person name="Zakrzewski M."/>
            <person name="Narain K."/>
            <person name="Devi K.R."/>
            <person name="Agatsuma T."/>
            <person name="Nawaratna S."/>
            <person name="Gobert G.N."/>
            <person name="Jones M.K."/>
            <person name="Ragan M.A."/>
            <person name="McManus D.P."/>
            <person name="Krause L."/>
        </authorList>
    </citation>
    <scope>NUCLEOTIDE SEQUENCE [LARGE SCALE GENOMIC DNA]</scope>
    <source>
        <strain evidence="4 5">IND2009</strain>
    </source>
</reference>
<dbReference type="Pfam" id="PF00307">
    <property type="entry name" value="CH"/>
    <property type="match status" value="2"/>
</dbReference>
<evidence type="ECO:0000256" key="2">
    <source>
        <dbReference type="ARBA" id="ARBA00023203"/>
    </source>
</evidence>
<dbReference type="SUPFAM" id="SSF46966">
    <property type="entry name" value="Spectrin repeat"/>
    <property type="match status" value="1"/>
</dbReference>
<dbReference type="PROSITE" id="PS00020">
    <property type="entry name" value="ACTININ_2"/>
    <property type="match status" value="1"/>
</dbReference>
<sequence>IFYISFRHVLGEREKMQKILFTKWINAQLGVDLSSLDDIHGSWSPDSRKSGAKELRLPYYNQVARLWGLSEYLFVQELYDDLRDGRILIRLLELLSGQYLSKPNPGHTRIHQMENVNKALRFLYAHGAHLENLGAQDIVDGNPSLTLGLVWTIILHFQVQTVVISESEKTGEIRHAKDALLLWCQLKTAGYPQVEVVDFTSSWRDGLAFCALLHRHYPELIDFDHLTKMHSEPVKRLEITFSQAAEHLGIPKLIEPIDLISGWWADEWCVLTIVVTWYRWLNDSQCTQRSANRLNHVLNQCILFHRLVTRYLIRMHRWLQWARASTDRLNGTRRRLSEYGQIEQTDGDPEKCIREELQKLTKWRQVDVTEKMTERGQLEFTLHKVRTGQLAASQFLFVPPEGYGITDIYRTWDELMSVEHACHLTIMDELTRQANQKHFIERFDRKLGSYTHWLEENEHILLVAEQTDAVTFRTDMQPVLSFVSGKHNLWSAVYQLPELVQFPVWLNKITTVQRKHAAWIADTEAYSQIRLKRLNSLACELENRPWSLETCDRLRQWRVLSRRWEQLEAHMRLRARVLEHVEHWYHYLAELRDLFGQLSMHLTELKQNVQTEQVSNVELILAKCKHDLDSLYHWQSAIVLDETVSQPDWLVLLDLRKLSEQCRDWIAGICGCLNKDVVKLQQWTSQKLQALQILDDINNELSWLQDQQDICQLPSTSVLAITARGHFDCAVFRALCNRQRIMFKELEQRYGLRLHDSLVDASTHPSEYYLQQVTDSEYSKSGHDICSETNIFLKEPSTSSQTSDTHANMKEERMSIATIRMTSTRTITECVRQDIESLNQNLQILLKDADKEEQFNGETELIGTEKEYGNGTHIPGLPLISKEEIGKLNDHLLQKCDELNTKVSQFAQQLSHYSVQLYVLQKIIEQNLVLDELDVWLNQTFTNLDIPGMHEHFDRVSHWIPDTEVSLSPHEDPVHSIVLTVDREITLNSHLSKLEHVSSGPADASVKS</sequence>
<keyword evidence="1" id="KW-0677">Repeat</keyword>
<feature type="non-terminal residue" evidence="4">
    <location>
        <position position="1"/>
    </location>
</feature>
<dbReference type="PANTHER" id="PTHR11915">
    <property type="entry name" value="SPECTRIN/FILAMIN RELATED CYTOSKELETAL PROTEIN"/>
    <property type="match status" value="1"/>
</dbReference>
<feature type="domain" description="Calponin-homology (CH)" evidence="3">
    <location>
        <begin position="174"/>
        <end position="282"/>
    </location>
</feature>
<evidence type="ECO:0000259" key="3">
    <source>
        <dbReference type="PROSITE" id="PS50021"/>
    </source>
</evidence>
<proteinExistence type="predicted"/>